<accession>A0A0A9C5D3</accession>
<reference evidence="1" key="1">
    <citation type="submission" date="2014-09" db="EMBL/GenBank/DDBJ databases">
        <authorList>
            <person name="Magalhaes I.L.F."/>
            <person name="Oliveira U."/>
            <person name="Santos F.R."/>
            <person name="Vidigal T.H.D.A."/>
            <person name="Brescovit A.D."/>
            <person name="Santos A.J."/>
        </authorList>
    </citation>
    <scope>NUCLEOTIDE SEQUENCE</scope>
    <source>
        <tissue evidence="1">Shoot tissue taken approximately 20 cm above the soil surface</tissue>
    </source>
</reference>
<sequence>MGHFLLGRACVRVTKNRTMLEKRMPKWKSLTS</sequence>
<reference evidence="1" key="2">
    <citation type="journal article" date="2015" name="Data Brief">
        <title>Shoot transcriptome of the giant reed, Arundo donax.</title>
        <authorList>
            <person name="Barrero R.A."/>
            <person name="Guerrero F.D."/>
            <person name="Moolhuijzen P."/>
            <person name="Goolsby J.A."/>
            <person name="Tidwell J."/>
            <person name="Bellgard S.E."/>
            <person name="Bellgard M.I."/>
        </authorList>
    </citation>
    <scope>NUCLEOTIDE SEQUENCE</scope>
    <source>
        <tissue evidence="1">Shoot tissue taken approximately 20 cm above the soil surface</tissue>
    </source>
</reference>
<protein>
    <submittedName>
        <fullName evidence="1">Uncharacterized protein</fullName>
    </submittedName>
</protein>
<dbReference type="AlphaFoldDB" id="A0A0A9C5D3"/>
<dbReference type="EMBL" id="GBRH01228252">
    <property type="protein sequence ID" value="JAD69643.1"/>
    <property type="molecule type" value="Transcribed_RNA"/>
</dbReference>
<evidence type="ECO:0000313" key="1">
    <source>
        <dbReference type="EMBL" id="JAD69643.1"/>
    </source>
</evidence>
<name>A0A0A9C5D3_ARUDO</name>
<proteinExistence type="predicted"/>
<organism evidence="1">
    <name type="scientific">Arundo donax</name>
    <name type="common">Giant reed</name>
    <name type="synonym">Donax arundinaceus</name>
    <dbReference type="NCBI Taxonomy" id="35708"/>
    <lineage>
        <taxon>Eukaryota</taxon>
        <taxon>Viridiplantae</taxon>
        <taxon>Streptophyta</taxon>
        <taxon>Embryophyta</taxon>
        <taxon>Tracheophyta</taxon>
        <taxon>Spermatophyta</taxon>
        <taxon>Magnoliopsida</taxon>
        <taxon>Liliopsida</taxon>
        <taxon>Poales</taxon>
        <taxon>Poaceae</taxon>
        <taxon>PACMAD clade</taxon>
        <taxon>Arundinoideae</taxon>
        <taxon>Arundineae</taxon>
        <taxon>Arundo</taxon>
    </lineage>
</organism>